<dbReference type="WBParaSite" id="L893_g12632.t1">
    <property type="protein sequence ID" value="L893_g12632.t1"/>
    <property type="gene ID" value="L893_g12632"/>
</dbReference>
<name>A0A1I7Y4N2_9BILA</name>
<accession>A0A1I7Y4N2</accession>
<feature type="compositionally biased region" description="Polar residues" evidence="1">
    <location>
        <begin position="1"/>
        <end position="10"/>
    </location>
</feature>
<reference evidence="3" key="1">
    <citation type="submission" date="2016-11" db="UniProtKB">
        <authorList>
            <consortium name="WormBaseParasite"/>
        </authorList>
    </citation>
    <scope>IDENTIFICATION</scope>
</reference>
<proteinExistence type="predicted"/>
<sequence>MLSRASTFSNGIVAPPSHPLHSRGTRRWVRRNYDVACVSQREGSDQLMEVGRRRRCGEVLPVATVIDMARFFDKTVLEEDYYYGQLFNSDEAIVSQKENVKEGKTPLIFWKDHKANVDVVMTIFVLAALELLGSTPFGCLPKNGRSTANTSYTYVFLLQFMGIKI</sequence>
<organism evidence="2 3">
    <name type="scientific">Steinernema glaseri</name>
    <dbReference type="NCBI Taxonomy" id="37863"/>
    <lineage>
        <taxon>Eukaryota</taxon>
        <taxon>Metazoa</taxon>
        <taxon>Ecdysozoa</taxon>
        <taxon>Nematoda</taxon>
        <taxon>Chromadorea</taxon>
        <taxon>Rhabditida</taxon>
        <taxon>Tylenchina</taxon>
        <taxon>Panagrolaimomorpha</taxon>
        <taxon>Strongyloidoidea</taxon>
        <taxon>Steinernematidae</taxon>
        <taxon>Steinernema</taxon>
    </lineage>
</organism>
<feature type="region of interest" description="Disordered" evidence="1">
    <location>
        <begin position="1"/>
        <end position="22"/>
    </location>
</feature>
<evidence type="ECO:0000256" key="1">
    <source>
        <dbReference type="SAM" id="MobiDB-lite"/>
    </source>
</evidence>
<evidence type="ECO:0000313" key="3">
    <source>
        <dbReference type="WBParaSite" id="L893_g12632.t1"/>
    </source>
</evidence>
<keyword evidence="2" id="KW-1185">Reference proteome</keyword>
<dbReference type="Proteomes" id="UP000095287">
    <property type="component" value="Unplaced"/>
</dbReference>
<dbReference type="AlphaFoldDB" id="A0A1I7Y4N2"/>
<evidence type="ECO:0000313" key="2">
    <source>
        <dbReference type="Proteomes" id="UP000095287"/>
    </source>
</evidence>
<protein>
    <submittedName>
        <fullName evidence="3">Dimer_Tnp_hAT domain-containing protein</fullName>
    </submittedName>
</protein>